<evidence type="ECO:0000256" key="15">
    <source>
        <dbReference type="ARBA" id="ARBA00023187"/>
    </source>
</evidence>
<organism evidence="22 23">
    <name type="scientific">Glarea lozoyensis (strain ATCC 74030 / MF5533)</name>
    <dbReference type="NCBI Taxonomy" id="1104152"/>
    <lineage>
        <taxon>Eukaryota</taxon>
        <taxon>Fungi</taxon>
        <taxon>Dikarya</taxon>
        <taxon>Ascomycota</taxon>
        <taxon>Pezizomycotina</taxon>
        <taxon>Leotiomycetes</taxon>
        <taxon>Helotiales</taxon>
        <taxon>Helotiaceae</taxon>
        <taxon>Glarea</taxon>
    </lineage>
</organism>
<evidence type="ECO:0000256" key="9">
    <source>
        <dbReference type="ARBA" id="ARBA00022737"/>
    </source>
</evidence>
<dbReference type="PROSITE" id="PS50082">
    <property type="entry name" value="WD_REPEATS_2"/>
    <property type="match status" value="2"/>
</dbReference>
<dbReference type="AlphaFoldDB" id="H0ED33"/>
<keyword evidence="16 19" id="KW-0234">DNA repair</keyword>
<dbReference type="InterPro" id="IPR017907">
    <property type="entry name" value="Znf_RING_CS"/>
</dbReference>
<keyword evidence="14" id="KW-0697">Rotamase</keyword>
<dbReference type="GO" id="GO:0006281">
    <property type="term" value="P:DNA repair"/>
    <property type="evidence" value="ECO:0007669"/>
    <property type="project" value="UniProtKB-KW"/>
</dbReference>
<dbReference type="GO" id="GO:0061630">
    <property type="term" value="F:ubiquitin protein ligase activity"/>
    <property type="evidence" value="ECO:0007669"/>
    <property type="project" value="UniProtKB-UniRule"/>
</dbReference>
<keyword evidence="7" id="KW-0479">Metal-binding</keyword>
<comment type="catalytic activity">
    <reaction evidence="19">
        <text>S-ubiquitinyl-[E2 ubiquitin-conjugating enzyme]-L-cysteine + [acceptor protein]-L-lysine = [E2 ubiquitin-conjugating enzyme]-L-cysteine + N(6)-ubiquitinyl-[acceptor protein]-L-lysine.</text>
        <dbReference type="EC" id="2.3.2.27"/>
    </reaction>
</comment>
<evidence type="ECO:0000256" key="8">
    <source>
        <dbReference type="ARBA" id="ARBA00022728"/>
    </source>
</evidence>
<dbReference type="GO" id="GO:0071006">
    <property type="term" value="C:U2-type catalytic step 1 spliceosome"/>
    <property type="evidence" value="ECO:0007669"/>
    <property type="project" value="TreeGrafter"/>
</dbReference>
<dbReference type="SUPFAM" id="SSF50978">
    <property type="entry name" value="WD40 repeat-like"/>
    <property type="match status" value="1"/>
</dbReference>
<keyword evidence="14" id="KW-0413">Isomerase</keyword>
<dbReference type="EMBL" id="AGUE01000006">
    <property type="protein sequence ID" value="EHL03687.1"/>
    <property type="molecule type" value="Genomic_DNA"/>
</dbReference>
<dbReference type="InterPro" id="IPR013083">
    <property type="entry name" value="Znf_RING/FYVE/PHD"/>
</dbReference>
<dbReference type="SUPFAM" id="SSF57850">
    <property type="entry name" value="RING/U-box"/>
    <property type="match status" value="1"/>
</dbReference>
<dbReference type="Gene3D" id="3.30.40.10">
    <property type="entry name" value="Zinc/RING finger domain, C3HC4 (zinc finger)"/>
    <property type="match status" value="1"/>
</dbReference>
<dbReference type="SMART" id="SM00320">
    <property type="entry name" value="WD40"/>
    <property type="match status" value="3"/>
</dbReference>
<dbReference type="Pfam" id="PF12894">
    <property type="entry name" value="ANAPC4_WD40"/>
    <property type="match status" value="1"/>
</dbReference>
<keyword evidence="8 19" id="KW-0747">Spliceosome</keyword>
<dbReference type="GO" id="GO:0000398">
    <property type="term" value="P:mRNA splicing, via spliceosome"/>
    <property type="evidence" value="ECO:0007669"/>
    <property type="project" value="InterPro"/>
</dbReference>
<proteinExistence type="inferred from homology"/>
<dbReference type="InterPro" id="IPR001680">
    <property type="entry name" value="WD40_rpt"/>
</dbReference>
<dbReference type="Gene3D" id="2.130.10.10">
    <property type="entry name" value="YVTN repeat-like/Quinoprotein amine dehydrogenase"/>
    <property type="match status" value="1"/>
</dbReference>
<evidence type="ECO:0000256" key="5">
    <source>
        <dbReference type="ARBA" id="ARBA00022664"/>
    </source>
</evidence>
<dbReference type="SMART" id="SM00504">
    <property type="entry name" value="Ubox"/>
    <property type="match status" value="1"/>
</dbReference>
<evidence type="ECO:0000256" key="4">
    <source>
        <dbReference type="ARBA" id="ARBA00022574"/>
    </source>
</evidence>
<dbReference type="GO" id="GO:0003755">
    <property type="term" value="F:peptidyl-prolyl cis-trans isomerase activity"/>
    <property type="evidence" value="ECO:0007669"/>
    <property type="project" value="UniProtKB-KW"/>
</dbReference>
<gene>
    <name evidence="22" type="ORF">M7I_0333</name>
</gene>
<comment type="caution">
    <text evidence="22">The sequence shown here is derived from an EMBL/GenBank/DDBJ whole genome shotgun (WGS) entry which is preliminary data.</text>
</comment>
<dbReference type="CDD" id="cd16656">
    <property type="entry name" value="RING-Ubox_PRP19"/>
    <property type="match status" value="1"/>
</dbReference>
<dbReference type="InterPro" id="IPR038959">
    <property type="entry name" value="Prp19"/>
</dbReference>
<evidence type="ECO:0000259" key="21">
    <source>
        <dbReference type="PROSITE" id="PS51698"/>
    </source>
</evidence>
<sequence>MLCSISGEAPQHPVASSKSGIVYEKRLIETYIAENHKDPVNGEELETTDLIDLKSSRIVTPRPPTLTSIPSLLSTFQNEWDAIALESFTLRQQLDQVRKELATALYQHDAAIRVIARVTKERDEARDALSKVSVGAGASGNGDAMQIDSEGLPEDLAAKVDATQEKLSKTRKKRPVPKTWVDRDTIEKFGVASSSEELFAGASSLAVDESGDLVVTGGSEEKKVQQSFKVGGAVTDAVWYGSQPVVSTTSGAVKVFGDSEATFTSHAGSANALALHPCGDILASVGVDKSFVIYDLVKGRPVTQIYTDSELTTAAFHPDGHLFAAGGADGQIKLFHTKSGENAANFDLGGPVQDVSFSENGIWFAAVAKGSNSVVIFDLRKEGKAAEAEVLEIGGQVDSIRWDYTGQYLAASGPRGLTITQYTKSTKSWSDVISTAVPATAVEWGDFIFAFTTLSTNLPGTWPKRRPLQAFGAALGFGGVVRRPGNPHELLRNSVAFVEQLHAFAEFEEHLQHIPGLDYRTQGLGEPRKPDHVPPKAARENFTRSPKEDDVVICPSCDEELVHNKQDEEPMVKKGGKTPTRKEREEHSFWVVKDCGHVYCNNCYQNRLSHAKMPNVHFSEGSKQTKSKATKTITCSVDECESDVKSKDKWIGIFL</sequence>
<comment type="subunit">
    <text evidence="19">Homotetramer.</text>
</comment>
<comment type="pathway">
    <text evidence="2 19">Protein modification; protein ubiquitination.</text>
</comment>
<dbReference type="GO" id="GO:0070534">
    <property type="term" value="P:protein K63-linked ubiquitination"/>
    <property type="evidence" value="ECO:0007669"/>
    <property type="project" value="UniProtKB-UniRule"/>
</dbReference>
<dbReference type="HOGENOM" id="CLU_023894_0_1_1"/>
<keyword evidence="10 19" id="KW-0227">DNA damage</keyword>
<evidence type="ECO:0000256" key="2">
    <source>
        <dbReference type="ARBA" id="ARBA00004906"/>
    </source>
</evidence>
<evidence type="ECO:0000256" key="13">
    <source>
        <dbReference type="ARBA" id="ARBA00022833"/>
    </source>
</evidence>
<keyword evidence="17 19" id="KW-0539">Nucleus</keyword>
<dbReference type="EC" id="2.3.2.27" evidence="19"/>
<dbReference type="PANTHER" id="PTHR43995:SF1">
    <property type="entry name" value="PRE-MRNA-PROCESSING FACTOR 19"/>
    <property type="match status" value="1"/>
</dbReference>
<dbReference type="PANTHER" id="PTHR43995">
    <property type="entry name" value="PRE-MRNA-PROCESSING FACTOR 19"/>
    <property type="match status" value="1"/>
</dbReference>
<keyword evidence="23" id="KW-1185">Reference proteome</keyword>
<feature type="region of interest" description="Disordered" evidence="20">
    <location>
        <begin position="523"/>
        <end position="545"/>
    </location>
</feature>
<dbReference type="InterPro" id="IPR013915">
    <property type="entry name" value="Prp19_cc"/>
</dbReference>
<keyword evidence="15 19" id="KW-0508">mRNA splicing</keyword>
<evidence type="ECO:0000313" key="23">
    <source>
        <dbReference type="Proteomes" id="UP000005446"/>
    </source>
</evidence>
<name>H0ED33_GLAL7</name>
<dbReference type="Pfam" id="PF08606">
    <property type="entry name" value="Prp19"/>
    <property type="match status" value="1"/>
</dbReference>
<evidence type="ECO:0000256" key="10">
    <source>
        <dbReference type="ARBA" id="ARBA00022763"/>
    </source>
</evidence>
<dbReference type="FunFam" id="3.30.40.10:FF:000027">
    <property type="entry name" value="Pre-mRNA-processing factor 19, putative"/>
    <property type="match status" value="1"/>
</dbReference>
<dbReference type="InParanoid" id="H0ED33"/>
<keyword evidence="13" id="KW-0862">Zinc</keyword>
<evidence type="ECO:0000256" key="7">
    <source>
        <dbReference type="ARBA" id="ARBA00022723"/>
    </source>
</evidence>
<evidence type="ECO:0000256" key="14">
    <source>
        <dbReference type="ARBA" id="ARBA00023110"/>
    </source>
</evidence>
<evidence type="ECO:0000256" key="12">
    <source>
        <dbReference type="ARBA" id="ARBA00022786"/>
    </source>
</evidence>
<evidence type="ECO:0000256" key="18">
    <source>
        <dbReference type="PROSITE-ProRule" id="PRU00221"/>
    </source>
</evidence>
<dbReference type="GO" id="GO:0005737">
    <property type="term" value="C:cytoplasm"/>
    <property type="evidence" value="ECO:0007669"/>
    <property type="project" value="TreeGrafter"/>
</dbReference>
<dbReference type="Pfam" id="PF00400">
    <property type="entry name" value="WD40"/>
    <property type="match status" value="1"/>
</dbReference>
<evidence type="ECO:0000256" key="19">
    <source>
        <dbReference type="RuleBase" id="RU367101"/>
    </source>
</evidence>
<dbReference type="Proteomes" id="UP000005446">
    <property type="component" value="Unassembled WGS sequence"/>
</dbReference>
<feature type="repeat" description="WD" evidence="18">
    <location>
        <begin position="311"/>
        <end position="345"/>
    </location>
</feature>
<dbReference type="InterPro" id="IPR015943">
    <property type="entry name" value="WD40/YVTN_repeat-like_dom_sf"/>
</dbReference>
<accession>H0ED33</accession>
<evidence type="ECO:0000256" key="16">
    <source>
        <dbReference type="ARBA" id="ARBA00023204"/>
    </source>
</evidence>
<dbReference type="InterPro" id="IPR036322">
    <property type="entry name" value="WD40_repeat_dom_sf"/>
</dbReference>
<dbReference type="GO" id="GO:0000974">
    <property type="term" value="C:Prp19 complex"/>
    <property type="evidence" value="ECO:0007669"/>
    <property type="project" value="UniProtKB-UniRule"/>
</dbReference>
<dbReference type="OrthoDB" id="687049at2759"/>
<dbReference type="InterPro" id="IPR024977">
    <property type="entry name" value="Apc4-like_WD40_dom"/>
</dbReference>
<comment type="subcellular location">
    <subcellularLocation>
        <location evidence="1 19">Nucleus</location>
    </subcellularLocation>
</comment>
<evidence type="ECO:0000313" key="22">
    <source>
        <dbReference type="EMBL" id="EHL03687.1"/>
    </source>
</evidence>
<evidence type="ECO:0000256" key="1">
    <source>
        <dbReference type="ARBA" id="ARBA00004123"/>
    </source>
</evidence>
<feature type="repeat" description="WD" evidence="18">
    <location>
        <begin position="263"/>
        <end position="304"/>
    </location>
</feature>
<keyword evidence="6 19" id="KW-0808">Transferase</keyword>
<comment type="similarity">
    <text evidence="3 19">Belongs to the WD repeat PRP19 family.</text>
</comment>
<evidence type="ECO:0000256" key="6">
    <source>
        <dbReference type="ARBA" id="ARBA00022679"/>
    </source>
</evidence>
<feature type="compositionally biased region" description="Basic and acidic residues" evidence="20">
    <location>
        <begin position="526"/>
        <end position="545"/>
    </location>
</feature>
<reference evidence="22 23" key="1">
    <citation type="journal article" date="2012" name="Eukaryot. Cell">
        <title>Genome sequence of the fungus Glarea lozoyensis: the first genome sequence of a species from the Helotiaceae family.</title>
        <authorList>
            <person name="Youssar L."/>
            <person name="Gruening B.A."/>
            <person name="Erxleben A."/>
            <person name="Guenther S."/>
            <person name="Huettel W."/>
        </authorList>
    </citation>
    <scope>NUCLEOTIDE SEQUENCE [LARGE SCALE GENOMIC DNA]</scope>
    <source>
        <strain evidence="23">ATCC 74030 / MF5533</strain>
    </source>
</reference>
<dbReference type="InterPro" id="IPR055340">
    <property type="entry name" value="RING-Ubox_PRP19"/>
</dbReference>
<dbReference type="InterPro" id="IPR003613">
    <property type="entry name" value="Ubox_domain"/>
</dbReference>
<dbReference type="UniPathway" id="UPA00143"/>
<keyword evidence="12 19" id="KW-0833">Ubl conjugation pathway</keyword>
<comment type="function">
    <text evidence="19">Ubiquitin-protein ligase which is mainly involved pre-mRNA splicing and DNA repair. Required for pre-mRNA splicing as component of the spliceosome.</text>
</comment>
<keyword evidence="11" id="KW-0863">Zinc-finger</keyword>
<evidence type="ECO:0000256" key="3">
    <source>
        <dbReference type="ARBA" id="ARBA00006388"/>
    </source>
</evidence>
<feature type="domain" description="U-box" evidence="21">
    <location>
        <begin position="1"/>
        <end position="70"/>
    </location>
</feature>
<keyword evidence="5 19" id="KW-0507">mRNA processing</keyword>
<keyword evidence="4 18" id="KW-0853">WD repeat</keyword>
<dbReference type="PROSITE" id="PS00518">
    <property type="entry name" value="ZF_RING_1"/>
    <property type="match status" value="1"/>
</dbReference>
<dbReference type="GO" id="GO:0008270">
    <property type="term" value="F:zinc ion binding"/>
    <property type="evidence" value="ECO:0007669"/>
    <property type="project" value="UniProtKB-KW"/>
</dbReference>
<dbReference type="PROSITE" id="PS51698">
    <property type="entry name" value="U_BOX"/>
    <property type="match status" value="1"/>
</dbReference>
<evidence type="ECO:0000256" key="17">
    <source>
        <dbReference type="ARBA" id="ARBA00023242"/>
    </source>
</evidence>
<protein>
    <recommendedName>
        <fullName evidence="19">Pre-mRNA-processing factor 19</fullName>
        <ecNumber evidence="19">2.3.2.27</ecNumber>
    </recommendedName>
</protein>
<evidence type="ECO:0000256" key="20">
    <source>
        <dbReference type="SAM" id="MobiDB-lite"/>
    </source>
</evidence>
<keyword evidence="9" id="KW-0677">Repeat</keyword>
<evidence type="ECO:0000256" key="11">
    <source>
        <dbReference type="ARBA" id="ARBA00022771"/>
    </source>
</evidence>